<dbReference type="GO" id="GO:1902201">
    <property type="term" value="P:negative regulation of bacterial-type flagellum-dependent cell motility"/>
    <property type="evidence" value="ECO:0007669"/>
    <property type="project" value="TreeGrafter"/>
</dbReference>
<dbReference type="Proteomes" id="UP000253740">
    <property type="component" value="Unassembled WGS sequence"/>
</dbReference>
<dbReference type="AlphaFoldDB" id="A0A0K8QJG5"/>
<dbReference type="InterPro" id="IPR029787">
    <property type="entry name" value="Nucleotide_cyclase"/>
</dbReference>
<evidence type="ECO:0000313" key="8">
    <source>
        <dbReference type="EMBL" id="GAP64969.1"/>
    </source>
</evidence>
<dbReference type="InterPro" id="IPR000160">
    <property type="entry name" value="GGDEF_dom"/>
</dbReference>
<comment type="catalytic activity">
    <reaction evidence="3">
        <text>2 GTP = 3',3'-c-di-GMP + 2 diphosphate</text>
        <dbReference type="Rhea" id="RHEA:24898"/>
        <dbReference type="ChEBI" id="CHEBI:33019"/>
        <dbReference type="ChEBI" id="CHEBI:37565"/>
        <dbReference type="ChEBI" id="CHEBI:58805"/>
        <dbReference type="EC" id="2.7.7.65"/>
    </reaction>
</comment>
<dbReference type="STRING" id="1475481.GCA_000953855_00255"/>
<evidence type="ECO:0000256" key="5">
    <source>
        <dbReference type="SAM" id="Phobius"/>
    </source>
</evidence>
<dbReference type="GO" id="GO:0005886">
    <property type="term" value="C:plasma membrane"/>
    <property type="evidence" value="ECO:0007669"/>
    <property type="project" value="TreeGrafter"/>
</dbReference>
<reference evidence="8" key="1">
    <citation type="submission" date="2015-08" db="EMBL/GenBank/DDBJ databases">
        <title>Complete DNA Sequence of Pseudomonas syringae pv. actinidiae, the Causal Agent of Kiwifruit Canker Disease.</title>
        <authorList>
            <person name="Rikkerink E.H.A."/>
            <person name="Fineran P.C."/>
        </authorList>
    </citation>
    <scope>NUCLEOTIDE SEQUENCE</scope>
    <source>
        <strain evidence="8">SkMP5</strain>
    </source>
</reference>
<dbReference type="EC" id="2.7.7.65" evidence="2"/>
<dbReference type="EMBL" id="DF970142">
    <property type="protein sequence ID" value="GAP64969.1"/>
    <property type="molecule type" value="Genomic_DNA"/>
</dbReference>
<keyword evidence="6" id="KW-0732">Signal</keyword>
<proteinExistence type="predicted"/>
<comment type="cofactor">
    <cofactor evidence="1">
        <name>Mg(2+)</name>
        <dbReference type="ChEBI" id="CHEBI:18420"/>
    </cofactor>
</comment>
<dbReference type="InterPro" id="IPR050469">
    <property type="entry name" value="Diguanylate_Cyclase"/>
</dbReference>
<dbReference type="PROSITE" id="PS50887">
    <property type="entry name" value="GGDEF"/>
    <property type="match status" value="1"/>
</dbReference>
<dbReference type="PROSITE" id="PS50005">
    <property type="entry name" value="TPR"/>
    <property type="match status" value="1"/>
</dbReference>
<feature type="signal peptide" evidence="6">
    <location>
        <begin position="1"/>
        <end position="20"/>
    </location>
</feature>
<dbReference type="PANTHER" id="PTHR45138">
    <property type="entry name" value="REGULATORY COMPONENTS OF SENSORY TRANSDUCTION SYSTEM"/>
    <property type="match status" value="1"/>
</dbReference>
<dbReference type="Gene3D" id="1.25.40.10">
    <property type="entry name" value="Tetratricopeptide repeat domain"/>
    <property type="match status" value="2"/>
</dbReference>
<evidence type="ECO:0000256" key="2">
    <source>
        <dbReference type="ARBA" id="ARBA00012528"/>
    </source>
</evidence>
<dbReference type="InterPro" id="IPR011990">
    <property type="entry name" value="TPR-like_helical_dom_sf"/>
</dbReference>
<gene>
    <name evidence="8" type="ORF">MBSD_n0252</name>
</gene>
<dbReference type="CDD" id="cd01949">
    <property type="entry name" value="GGDEF"/>
    <property type="match status" value="1"/>
</dbReference>
<feature type="repeat" description="TPR" evidence="4">
    <location>
        <begin position="218"/>
        <end position="251"/>
    </location>
</feature>
<keyword evidence="9" id="KW-1185">Reference proteome</keyword>
<dbReference type="InterPro" id="IPR043128">
    <property type="entry name" value="Rev_trsase/Diguanyl_cyclase"/>
</dbReference>
<dbReference type="GO" id="GO:0043709">
    <property type="term" value="P:cell adhesion involved in single-species biofilm formation"/>
    <property type="evidence" value="ECO:0007669"/>
    <property type="project" value="TreeGrafter"/>
</dbReference>
<dbReference type="Gene3D" id="3.30.70.270">
    <property type="match status" value="1"/>
</dbReference>
<dbReference type="PANTHER" id="PTHR45138:SF9">
    <property type="entry name" value="DIGUANYLATE CYCLASE DGCM-RELATED"/>
    <property type="match status" value="1"/>
</dbReference>
<dbReference type="SMART" id="SM00267">
    <property type="entry name" value="GGDEF"/>
    <property type="match status" value="1"/>
</dbReference>
<keyword evidence="5" id="KW-0472">Membrane</keyword>
<keyword evidence="4" id="KW-0802">TPR repeat</keyword>
<dbReference type="SUPFAM" id="SSF55073">
    <property type="entry name" value="Nucleotide cyclase"/>
    <property type="match status" value="1"/>
</dbReference>
<protein>
    <recommendedName>
        <fullName evidence="2">diguanylate cyclase</fullName>
        <ecNumber evidence="2">2.7.7.65</ecNumber>
    </recommendedName>
</protein>
<dbReference type="Pfam" id="PF13424">
    <property type="entry name" value="TPR_12"/>
    <property type="match status" value="1"/>
</dbReference>
<dbReference type="NCBIfam" id="TIGR00254">
    <property type="entry name" value="GGDEF"/>
    <property type="match status" value="1"/>
</dbReference>
<keyword evidence="5" id="KW-1133">Transmembrane helix</keyword>
<dbReference type="GO" id="GO:0052621">
    <property type="term" value="F:diguanylate cyclase activity"/>
    <property type="evidence" value="ECO:0007669"/>
    <property type="project" value="UniProtKB-EC"/>
</dbReference>
<feature type="transmembrane region" description="Helical" evidence="5">
    <location>
        <begin position="455"/>
        <end position="476"/>
    </location>
</feature>
<evidence type="ECO:0000256" key="6">
    <source>
        <dbReference type="SAM" id="SignalP"/>
    </source>
</evidence>
<sequence>MSALLAGMALAPCATGAAFADDAIGRASRTLHAWAPRILDAGAMLERGMQGSAPAGTRAVLLRSIAWLEIACGAPGEAAVAWSRVQAEAERRGDVRLALSALQQQTEFALILGRYAEAEAHARRLLDDARASDDSGFRASALDYAAVLARRRGELEAAAQLQRQALELRRQRADPAAIRRSLTNLGVVRRDQGDFAGALALHLEAMRLGESRDDAVDAGVYRSIALLYREVDDPEQADAFFRRALDAERAHPDPISLAATLGSYATLLNDHGSAGRALAMARQALALDTVLGNRPHIGLERVQIARALLDLGRLDEAQAEVDEALQIGSALRQREILGSALLLQGMLDQRAGRLDAAAEALDRAIGLLDAARLMPQLIEACRLRGALAEARGDYRLALVYERRHDELRQNLLGVRSGQRLATLRAQYESDAAAQRIRMLTLDNEVKALKLREQTLLRNLGLFGSALLGALALVLAGRYRATRRLHRDLALKHAEVERQRGSLQAANERLGAQATELYQAAISDALTGVYNRGHVLRQAETLIEQRNRDGGDFSVLMIDFDHFKRINDERGHLFGDTVLTAGTQAIRQWLEPGDLLGRLGGEEFLVVLDGRDETAATALAERLREHVSTALARFAPAGGAYTISIGVASLRACDPPSLRGLLGAADAAVYDAKTAGRNRVSVARYARN</sequence>
<evidence type="ECO:0000256" key="3">
    <source>
        <dbReference type="ARBA" id="ARBA00034247"/>
    </source>
</evidence>
<feature type="chain" id="PRO_5005515017" description="diguanylate cyclase" evidence="6">
    <location>
        <begin position="21"/>
        <end position="687"/>
    </location>
</feature>
<dbReference type="SUPFAM" id="SSF48452">
    <property type="entry name" value="TPR-like"/>
    <property type="match status" value="2"/>
</dbReference>
<dbReference type="InterPro" id="IPR019734">
    <property type="entry name" value="TPR_rpt"/>
</dbReference>
<dbReference type="FunFam" id="3.30.70.270:FF:000001">
    <property type="entry name" value="Diguanylate cyclase domain protein"/>
    <property type="match status" value="1"/>
</dbReference>
<dbReference type="Pfam" id="PF00990">
    <property type="entry name" value="GGDEF"/>
    <property type="match status" value="1"/>
</dbReference>
<accession>A0A0K8QJG5</accession>
<keyword evidence="5" id="KW-0812">Transmembrane</keyword>
<evidence type="ECO:0000256" key="1">
    <source>
        <dbReference type="ARBA" id="ARBA00001946"/>
    </source>
</evidence>
<feature type="domain" description="GGDEF" evidence="7">
    <location>
        <begin position="550"/>
        <end position="684"/>
    </location>
</feature>
<organism evidence="8">
    <name type="scientific">Mizugakiibacter sediminis</name>
    <dbReference type="NCBI Taxonomy" id="1475481"/>
    <lineage>
        <taxon>Bacteria</taxon>
        <taxon>Pseudomonadati</taxon>
        <taxon>Pseudomonadota</taxon>
        <taxon>Gammaproteobacteria</taxon>
        <taxon>Lysobacterales</taxon>
        <taxon>Rhodanobacteraceae</taxon>
        <taxon>Mizugakiibacter</taxon>
    </lineage>
</organism>
<dbReference type="SMART" id="SM00028">
    <property type="entry name" value="TPR"/>
    <property type="match status" value="6"/>
</dbReference>
<name>A0A0K8QJG5_9GAMM</name>
<evidence type="ECO:0000256" key="4">
    <source>
        <dbReference type="PROSITE-ProRule" id="PRU00339"/>
    </source>
</evidence>
<evidence type="ECO:0000259" key="7">
    <source>
        <dbReference type="PROSITE" id="PS50887"/>
    </source>
</evidence>
<evidence type="ECO:0000313" key="9">
    <source>
        <dbReference type="Proteomes" id="UP000253740"/>
    </source>
</evidence>